<accession>A0A840UUM4</accession>
<name>A0A840UUM4_9BACT</name>
<keyword evidence="1" id="KW-0732">Signal</keyword>
<dbReference type="Proteomes" id="UP000539642">
    <property type="component" value="Unassembled WGS sequence"/>
</dbReference>
<evidence type="ECO:0008006" key="4">
    <source>
        <dbReference type="Google" id="ProtNLM"/>
    </source>
</evidence>
<feature type="chain" id="PRO_5032595420" description="DUF4403 family protein" evidence="1">
    <location>
        <begin position="23"/>
        <end position="202"/>
    </location>
</feature>
<sequence length="202" mass="22413">MKTVLKAILLLLPLLLPGHGLAQKDETITLNLPESVMARTVQAVLPLDIDARSEGLQGTIRIIRIDDLQFGDRHLSCRLHVAGSDLRIVSELAGHQINLKVGEVELDFNCNARLRFDRQRQILYIKPVVDRMNATQNGGKGDLGQALVSLLNGREFPVSMQDMKPLVAKSGGKTLIIGMKFVNIEARRDMLQFSLLPEVSTR</sequence>
<evidence type="ECO:0000313" key="3">
    <source>
        <dbReference type="Proteomes" id="UP000539642"/>
    </source>
</evidence>
<dbReference type="EMBL" id="JACHEO010000002">
    <property type="protein sequence ID" value="MBB5347104.1"/>
    <property type="molecule type" value="Genomic_DNA"/>
</dbReference>
<evidence type="ECO:0000313" key="2">
    <source>
        <dbReference type="EMBL" id="MBB5347104.1"/>
    </source>
</evidence>
<dbReference type="AlphaFoldDB" id="A0A840UUM4"/>
<gene>
    <name evidence="2" type="ORF">HNQ81_000814</name>
</gene>
<keyword evidence="3" id="KW-1185">Reference proteome</keyword>
<feature type="signal peptide" evidence="1">
    <location>
        <begin position="1"/>
        <end position="22"/>
    </location>
</feature>
<protein>
    <recommendedName>
        <fullName evidence="4">DUF4403 family protein</fullName>
    </recommendedName>
</protein>
<dbReference type="RefSeq" id="WP_183348557.1">
    <property type="nucleotide sequence ID" value="NZ_JACHEO010000002.1"/>
</dbReference>
<organism evidence="2 3">
    <name type="scientific">Desulfoprunum benzoelyticum</name>
    <dbReference type="NCBI Taxonomy" id="1506996"/>
    <lineage>
        <taxon>Bacteria</taxon>
        <taxon>Pseudomonadati</taxon>
        <taxon>Thermodesulfobacteriota</taxon>
        <taxon>Desulfobulbia</taxon>
        <taxon>Desulfobulbales</taxon>
        <taxon>Desulfobulbaceae</taxon>
        <taxon>Desulfoprunum</taxon>
    </lineage>
</organism>
<proteinExistence type="predicted"/>
<reference evidence="2 3" key="1">
    <citation type="submission" date="2020-08" db="EMBL/GenBank/DDBJ databases">
        <title>Genomic Encyclopedia of Type Strains, Phase IV (KMG-IV): sequencing the most valuable type-strain genomes for metagenomic binning, comparative biology and taxonomic classification.</title>
        <authorList>
            <person name="Goeker M."/>
        </authorList>
    </citation>
    <scope>NUCLEOTIDE SEQUENCE [LARGE SCALE GENOMIC DNA]</scope>
    <source>
        <strain evidence="2 3">DSM 28570</strain>
    </source>
</reference>
<evidence type="ECO:0000256" key="1">
    <source>
        <dbReference type="SAM" id="SignalP"/>
    </source>
</evidence>
<comment type="caution">
    <text evidence="2">The sequence shown here is derived from an EMBL/GenBank/DDBJ whole genome shotgun (WGS) entry which is preliminary data.</text>
</comment>